<dbReference type="EMBL" id="BPVZ01000146">
    <property type="protein sequence ID" value="GKV40992.1"/>
    <property type="molecule type" value="Genomic_DNA"/>
</dbReference>
<organism evidence="1 2">
    <name type="scientific">Rubroshorea leprosula</name>
    <dbReference type="NCBI Taxonomy" id="152421"/>
    <lineage>
        <taxon>Eukaryota</taxon>
        <taxon>Viridiplantae</taxon>
        <taxon>Streptophyta</taxon>
        <taxon>Embryophyta</taxon>
        <taxon>Tracheophyta</taxon>
        <taxon>Spermatophyta</taxon>
        <taxon>Magnoliopsida</taxon>
        <taxon>eudicotyledons</taxon>
        <taxon>Gunneridae</taxon>
        <taxon>Pentapetalae</taxon>
        <taxon>rosids</taxon>
        <taxon>malvids</taxon>
        <taxon>Malvales</taxon>
        <taxon>Dipterocarpaceae</taxon>
        <taxon>Rubroshorea</taxon>
    </lineage>
</organism>
<dbReference type="Proteomes" id="UP001054252">
    <property type="component" value="Unassembled WGS sequence"/>
</dbReference>
<evidence type="ECO:0000313" key="2">
    <source>
        <dbReference type="Proteomes" id="UP001054252"/>
    </source>
</evidence>
<gene>
    <name evidence="1" type="ORF">SLEP1_g48575</name>
</gene>
<sequence>MSTVNSVGFEVSLGFVPDEEELLILALLLEPGVFLLGHDEFSEFSMRYWWIEKNSAARWAPNVNTKK</sequence>
<accession>A0AAV5LX27</accession>
<proteinExistence type="predicted"/>
<protein>
    <submittedName>
        <fullName evidence="1">Uncharacterized protein</fullName>
    </submittedName>
</protein>
<evidence type="ECO:0000313" key="1">
    <source>
        <dbReference type="EMBL" id="GKV40992.1"/>
    </source>
</evidence>
<reference evidence="1 2" key="1">
    <citation type="journal article" date="2021" name="Commun. Biol.">
        <title>The genome of Shorea leprosula (Dipterocarpaceae) highlights the ecological relevance of drought in aseasonal tropical rainforests.</title>
        <authorList>
            <person name="Ng K.K.S."/>
            <person name="Kobayashi M.J."/>
            <person name="Fawcett J.A."/>
            <person name="Hatakeyama M."/>
            <person name="Paape T."/>
            <person name="Ng C.H."/>
            <person name="Ang C.C."/>
            <person name="Tnah L.H."/>
            <person name="Lee C.T."/>
            <person name="Nishiyama T."/>
            <person name="Sese J."/>
            <person name="O'Brien M.J."/>
            <person name="Copetti D."/>
            <person name="Mohd Noor M.I."/>
            <person name="Ong R.C."/>
            <person name="Putra M."/>
            <person name="Sireger I.Z."/>
            <person name="Indrioko S."/>
            <person name="Kosugi Y."/>
            <person name="Izuno A."/>
            <person name="Isagi Y."/>
            <person name="Lee S.L."/>
            <person name="Shimizu K.K."/>
        </authorList>
    </citation>
    <scope>NUCLEOTIDE SEQUENCE [LARGE SCALE GENOMIC DNA]</scope>
    <source>
        <strain evidence="1">214</strain>
    </source>
</reference>
<dbReference type="AlphaFoldDB" id="A0AAV5LX27"/>
<name>A0AAV5LX27_9ROSI</name>
<comment type="caution">
    <text evidence="1">The sequence shown here is derived from an EMBL/GenBank/DDBJ whole genome shotgun (WGS) entry which is preliminary data.</text>
</comment>
<keyword evidence="2" id="KW-1185">Reference proteome</keyword>